<dbReference type="Gene3D" id="3.40.50.720">
    <property type="entry name" value="NAD(P)-binding Rossmann-like Domain"/>
    <property type="match status" value="1"/>
</dbReference>
<keyword evidence="6" id="KW-0521">NADP</keyword>
<keyword evidence="3" id="KW-0597">Phosphoprotein</keyword>
<keyword evidence="4" id="KW-0489">Methyltransferase</keyword>
<feature type="domain" description="Ketosynthase family 3 (KS3)" evidence="13">
    <location>
        <begin position="48"/>
        <end position="465"/>
    </location>
</feature>
<dbReference type="InterPro" id="IPR057326">
    <property type="entry name" value="KR_dom"/>
</dbReference>
<dbReference type="PROSITE" id="PS00606">
    <property type="entry name" value="KS3_1"/>
    <property type="match status" value="1"/>
</dbReference>
<feature type="region of interest" description="N-terminal hotdog fold" evidence="11">
    <location>
        <begin position="948"/>
        <end position="1079"/>
    </location>
</feature>
<keyword evidence="8" id="KW-0012">Acyltransferase</keyword>
<dbReference type="InterPro" id="IPR014043">
    <property type="entry name" value="Acyl_transferase_dom"/>
</dbReference>
<dbReference type="InterPro" id="IPR001227">
    <property type="entry name" value="Ac_transferase_dom_sf"/>
</dbReference>
<dbReference type="SUPFAM" id="SSF53335">
    <property type="entry name" value="S-adenosyl-L-methionine-dependent methyltransferases"/>
    <property type="match status" value="1"/>
</dbReference>
<keyword evidence="16" id="KW-1185">Reference proteome</keyword>
<dbReference type="RefSeq" id="XP_002842777.1">
    <property type="nucleotide sequence ID" value="XM_002842731.1"/>
</dbReference>
<dbReference type="InterPro" id="IPR049551">
    <property type="entry name" value="PKS_DH_C"/>
</dbReference>
<dbReference type="SMART" id="SM00829">
    <property type="entry name" value="PKS_ER"/>
    <property type="match status" value="1"/>
</dbReference>
<dbReference type="Pfam" id="PF08240">
    <property type="entry name" value="ADH_N"/>
    <property type="match status" value="1"/>
</dbReference>
<dbReference type="Pfam" id="PF00107">
    <property type="entry name" value="ADH_zinc_N"/>
    <property type="match status" value="1"/>
</dbReference>
<dbReference type="Pfam" id="PF02801">
    <property type="entry name" value="Ketoacyl-synt_C"/>
    <property type="match status" value="1"/>
</dbReference>
<dbReference type="GO" id="GO:0004315">
    <property type="term" value="F:3-oxoacyl-[acyl-carrier-protein] synthase activity"/>
    <property type="evidence" value="ECO:0007669"/>
    <property type="project" value="InterPro"/>
</dbReference>
<dbReference type="GO" id="GO:0004312">
    <property type="term" value="F:fatty acid synthase activity"/>
    <property type="evidence" value="ECO:0007669"/>
    <property type="project" value="TreeGrafter"/>
</dbReference>
<dbReference type="GO" id="GO:0032259">
    <property type="term" value="P:methylation"/>
    <property type="evidence" value="ECO:0007669"/>
    <property type="project" value="UniProtKB-KW"/>
</dbReference>
<dbReference type="InterPro" id="IPR013154">
    <property type="entry name" value="ADH-like_N"/>
</dbReference>
<gene>
    <name evidence="15" type="ORF">MCYG_08608</name>
</gene>
<protein>
    <recommendedName>
        <fullName evidence="1">Non-reducing polyketide synthase nscA</fullName>
    </recommendedName>
    <alternativeName>
        <fullName evidence="9">Conidial yellow pigment biosynthesis polyketide synthase nscA</fullName>
    </alternativeName>
    <alternativeName>
        <fullName evidence="10">Neosartoricin B biosynthesis protein A</fullName>
    </alternativeName>
</protein>
<dbReference type="SUPFAM" id="SSF51735">
    <property type="entry name" value="NAD(P)-binding Rossmann-fold domains"/>
    <property type="match status" value="2"/>
</dbReference>
<evidence type="ECO:0000256" key="8">
    <source>
        <dbReference type="ARBA" id="ARBA00023315"/>
    </source>
</evidence>
<evidence type="ECO:0000256" key="11">
    <source>
        <dbReference type="PROSITE-ProRule" id="PRU01363"/>
    </source>
</evidence>
<dbReference type="SMART" id="SM00822">
    <property type="entry name" value="PKS_KR"/>
    <property type="match status" value="1"/>
</dbReference>
<dbReference type="GO" id="GO:1901336">
    <property type="term" value="P:lactone biosynthetic process"/>
    <property type="evidence" value="ECO:0007669"/>
    <property type="project" value="UniProtKB-ARBA"/>
</dbReference>
<dbReference type="EMBL" id="DS995709">
    <property type="protein sequence ID" value="EEQ35789.1"/>
    <property type="molecule type" value="Genomic_DNA"/>
</dbReference>
<name>C5G0Y6_ARTOC</name>
<sequence>MAIQSESTVVTEPRPPAIPNQREIGLKELQRSSSSVSEKDVNTKGEGLPPIAIVGMALRLPGGVKSPDELWKFLIEKKSGVCEVPGTRYTVDSFYSNQKAHCVKTRHGYYLQEDPACFDAPFFSINSDEAAQMDPQQRKLMEVFWECLESAGETDWKGKNIGCYVGVYGEDWLDLASKDPQYTTRYHILGTGQFALSNRLSWEYDFRGPSMTIQTGCSASLVGLHEACQDIHSGECCSAIVAGTNLIFAPTMTTTMSDNTVMSPSGTCKTFDGKADGYGRAETINALYIKTLDDALQNNDPIRGIIRATSINFDGRTPTITTPGSESQESLVRRAYQRAGIKDISQTGFFECHGTGTVAGDTVEVSVVAKLFEGKGVVIGGVKPNVGHGEGASGITSVIKGIMSLEHDTIPPNILFESPNPNIPFKEAKLQVPLDPMPWPENRSKRVSVNSFGVGGANAHAILESAASFCKAKEDSSSAQCDGPQLLTVSAKNTDSLKERIKTVTQYINDDLHKLHDLAYTLGVRREHLSHRSFIIAHPNQPVDATGFQSGQDKSLSLTFVFTGQGAQWPGMGIDLIHYFPEARKDIQAMDKVLQGLPDGPDWSLEGKPSAVEIMTCVSLTVLLEELLKAGDNSKVNEAEFSQPLCTALQVALVNILYRWGIKPSSVVGHSSGEITASYAAGAITSKSAIIIAYYRGKVTKGLSKKGAMAAVGLGRDQVTPYLGDGVVIACENSPSSVTLSGEAATVDNIIRSIKSDLPDVFCRQLRVSVAYHSHHMSELGSSYESSISGLIKYNENMLPLFSTVTSKTITKPCDLDAAYWRSNLESPVLFSTAIQDILREAPRTAFLEVGPHGALSGPLRQIFQGANLKSAPVYISTLDRNNTDSRSQLLFTAGSAHVCGISVSLQSINGKGNTLGNIPPYHWQHSQTYWYASRLTHDWRFRAYPHHELLGSRVVEASDIEPSWRNILRLDDVPWLVDHALQGNVIFPATGYISMVGEAICQLYPRPDAKDYSIRNFIIKSPLLLKEKREAEIITAFRPVKITDIVDSEWYSFTIMAHDGSDWTKHCQGEVRAGSENPPKGYKIQSHSRAVNVDTCYKVVGRLGFSYGPRFRRFKDISVHPTEGRTSATILGVQERALSRYTLHPATMDHVLQLWPIAIGKGLQRLFHLVIPASFGDIYVRGSAPEMRSEALFTRNQVGAWVGQAIMMAGDELILSFSNTTGFPVEGFDKLGFPNASLCSQIRWAPDIDLLPSQNLLSSPSAAECYREIAGDVRQLAVLYILETANRLVDVTPKSPFLIKWRNWIITKASSLCQNADTLFPEAQDWIVMGSEARKTVISTISSRYADEKGHRSIPFECMQHIYESCEGFGREDVVPDGTLDILKKYWAVLQSHCDWGHFLTLLGHSNPCTRVLEIGAGTGSATRAVLQHLQSPEGARLYSQYIFTDASESVIAEAKVMFPNGVEHKILDITKDPVEQGFGLHSFDLIIASNVLHSTSHLQETLRNIHKLLAHNGRFLLHELQPGMSILPEPANTLQYQDFLGILMEAKIRETSKTPLSNSGQLCGLLSDWQTSEEEDRLEQPYLSPERWDQELRAAGFTGNETISYDFDMPNQTAFTILSSLAPTLISRNDITLLADDSTSPWAKELASNLCEQGYNVHWGSLNQAPPANHCIVSLLDLDGPYLHTVSEQRYSALHAYLMEMDNSKMMWVTKTSQLTCGDPRFGLIFGLARTLRQEMALDISTFETDIFDSVALNALIDVLTKVEKSRAFSENDLEYEFSFHCGTIYTGRCHWASPQSQMPIEPLKEQPRKLEIGSLGSVDTLRWAPFDTEELTGTDVEIDMHYLGLNFRAFIQELAVDVMVAMGLFGNPEEFGIEGSGVVRQVAPGATGFKPGDRVFVLATGAFRSRVVKPAHMVTHIPDDITLEDAATMPCVYFTTILCLETLAHVKEGESVLIHSACGGVGQAAIRVCKVLGAEIFATVGTEEKVQYLMDHFDIPRHRIFNSRSADFLPDVMRETNGRGVDVVLNSLAGKLLHASWQCVAPFGRMIELGKRDFLSNGHLNMAPFLENRSFIGFDLGQRHALDAETCEETSRRYRWWYDQKRISPIRPVKVYDAAEVVDAYRYMQQGSHMGKILIRIPQDFTASPFTGVKAPIVFSPDVSYLLVGGLGGLGRSISSWMVEQGARYLVYLSRSAGQSERDQAFMQELKDQGCHAVCIAGSVVDLADVKSAIAQCPKPISGVIQLSTVLKDRTFSKMSYEEWETCLETKVQGTWNLHNALTNEKLDFFVSFGSVSSVCGNIGQANYAAANGFLTSFTQYRRRLGLPASVLELGMVDEVGMASSNEAALQNARSSSLRLVYEDELIEGLRLAIHQCRRPPSPDSMMSSSCIIGLGNTKPLSDPGVRPLWARDARFALYSNIESKGVGTGQTENNEIKTLLSRIGQNPAYLKSPESKAMIFRAMGNMIMQNMAHTQGMDDDELAKVAIDSLTAIEIRNWVRRNMGLEVSLVEIGKAGAIGKLAVTVHELMMAKYGINGEAPAVD</sequence>
<evidence type="ECO:0000256" key="12">
    <source>
        <dbReference type="SAM" id="MobiDB-lite"/>
    </source>
</evidence>
<evidence type="ECO:0000256" key="9">
    <source>
        <dbReference type="ARBA" id="ARBA00031359"/>
    </source>
</evidence>
<dbReference type="InterPro" id="IPR042104">
    <property type="entry name" value="PKS_dehydratase_sf"/>
</dbReference>
<keyword evidence="5" id="KW-0808">Transferase</keyword>
<dbReference type="InterPro" id="IPR014030">
    <property type="entry name" value="Ketoacyl_synth_N"/>
</dbReference>
<dbReference type="InterPro" id="IPR020843">
    <property type="entry name" value="ER"/>
</dbReference>
<evidence type="ECO:0000256" key="1">
    <source>
        <dbReference type="ARBA" id="ARBA00018393"/>
    </source>
</evidence>
<dbReference type="HOGENOM" id="CLU_000022_31_1_1"/>
<evidence type="ECO:0000256" key="10">
    <source>
        <dbReference type="ARBA" id="ARBA00033379"/>
    </source>
</evidence>
<dbReference type="GeneID" id="9223990"/>
<dbReference type="PANTHER" id="PTHR43775:SF49">
    <property type="entry name" value="SYNTHASE, PUTATIVE (JCVI)-RELATED"/>
    <property type="match status" value="1"/>
</dbReference>
<dbReference type="InterPro" id="IPR011032">
    <property type="entry name" value="GroES-like_sf"/>
</dbReference>
<dbReference type="InterPro" id="IPR049552">
    <property type="entry name" value="PKS_DH_N"/>
</dbReference>
<accession>C5G0Y6</accession>
<dbReference type="SMART" id="SM00826">
    <property type="entry name" value="PKS_DH"/>
    <property type="match status" value="1"/>
</dbReference>
<dbReference type="CDD" id="cd05195">
    <property type="entry name" value="enoyl_red"/>
    <property type="match status" value="1"/>
</dbReference>
<dbReference type="Gene3D" id="3.40.366.10">
    <property type="entry name" value="Malonyl-Coenzyme A Acyl Carrier Protein, domain 2"/>
    <property type="match status" value="1"/>
</dbReference>
<dbReference type="InterPro" id="IPR013149">
    <property type="entry name" value="ADH-like_C"/>
</dbReference>
<dbReference type="PANTHER" id="PTHR43775">
    <property type="entry name" value="FATTY ACID SYNTHASE"/>
    <property type="match status" value="1"/>
</dbReference>
<evidence type="ECO:0000259" key="13">
    <source>
        <dbReference type="PROSITE" id="PS52004"/>
    </source>
</evidence>
<dbReference type="SUPFAM" id="SSF55048">
    <property type="entry name" value="Probable ACP-binding domain of malonyl-CoA ACP transacylase"/>
    <property type="match status" value="1"/>
</dbReference>
<proteinExistence type="predicted"/>
<dbReference type="Pfam" id="PF16197">
    <property type="entry name" value="KAsynt_C_assoc"/>
    <property type="match status" value="1"/>
</dbReference>
<dbReference type="InterPro" id="IPR013217">
    <property type="entry name" value="Methyltransf_12"/>
</dbReference>
<evidence type="ECO:0000256" key="4">
    <source>
        <dbReference type="ARBA" id="ARBA00022603"/>
    </source>
</evidence>
<dbReference type="Pfam" id="PF08242">
    <property type="entry name" value="Methyltransf_12"/>
    <property type="match status" value="1"/>
</dbReference>
<dbReference type="InterPro" id="IPR016039">
    <property type="entry name" value="Thiolase-like"/>
</dbReference>
<dbReference type="SUPFAM" id="SSF50129">
    <property type="entry name" value="GroES-like"/>
    <property type="match status" value="1"/>
</dbReference>
<keyword evidence="7" id="KW-0511">Multifunctional enzyme</keyword>
<dbReference type="InterPro" id="IPR016036">
    <property type="entry name" value="Malonyl_transacylase_ACP-bd"/>
</dbReference>
<dbReference type="InterPro" id="IPR013968">
    <property type="entry name" value="PKS_KR"/>
</dbReference>
<dbReference type="Gene3D" id="3.90.180.10">
    <property type="entry name" value="Medium-chain alcohol dehydrogenases, catalytic domain"/>
    <property type="match status" value="1"/>
</dbReference>
<keyword evidence="2" id="KW-0596">Phosphopantetheine</keyword>
<feature type="active site" description="Proton acceptor; for dehydratase activity" evidence="11">
    <location>
        <position position="980"/>
    </location>
</feature>
<dbReference type="SMART" id="SM00827">
    <property type="entry name" value="PKS_AT"/>
    <property type="match status" value="1"/>
</dbReference>
<dbReference type="SUPFAM" id="SSF52151">
    <property type="entry name" value="FabD/lysophospholipase-like"/>
    <property type="match status" value="1"/>
</dbReference>
<evidence type="ECO:0000256" key="2">
    <source>
        <dbReference type="ARBA" id="ARBA00022450"/>
    </source>
</evidence>
<dbReference type="SMART" id="SM00825">
    <property type="entry name" value="PKS_KS"/>
    <property type="match status" value="1"/>
</dbReference>
<dbReference type="Pfam" id="PF14765">
    <property type="entry name" value="PS-DH"/>
    <property type="match status" value="1"/>
</dbReference>
<dbReference type="STRING" id="554155.C5G0Y6"/>
<dbReference type="InterPro" id="IPR036291">
    <property type="entry name" value="NAD(P)-bd_dom_sf"/>
</dbReference>
<dbReference type="SUPFAM" id="SSF53901">
    <property type="entry name" value="Thiolase-like"/>
    <property type="match status" value="1"/>
</dbReference>
<dbReference type="FunFam" id="3.40.50.720:FF:000209">
    <property type="entry name" value="Polyketide synthase Pks12"/>
    <property type="match status" value="1"/>
</dbReference>
<feature type="active site" description="Proton donor; for dehydratase activity" evidence="11">
    <location>
        <position position="1150"/>
    </location>
</feature>
<dbReference type="VEuPathDB" id="FungiDB:MCYG_08608"/>
<dbReference type="InterPro" id="IPR049900">
    <property type="entry name" value="PKS_mFAS_DH"/>
</dbReference>
<dbReference type="eggNOG" id="KOG1202">
    <property type="taxonomic scope" value="Eukaryota"/>
</dbReference>
<dbReference type="Proteomes" id="UP000002035">
    <property type="component" value="Unassembled WGS sequence"/>
</dbReference>
<dbReference type="Gene3D" id="3.40.47.10">
    <property type="match status" value="1"/>
</dbReference>
<dbReference type="Pfam" id="PF00109">
    <property type="entry name" value="ketoacyl-synt"/>
    <property type="match status" value="1"/>
</dbReference>
<dbReference type="InterPro" id="IPR029063">
    <property type="entry name" value="SAM-dependent_MTases_sf"/>
</dbReference>
<evidence type="ECO:0000313" key="15">
    <source>
        <dbReference type="EMBL" id="EEQ35789.1"/>
    </source>
</evidence>
<dbReference type="InterPro" id="IPR050091">
    <property type="entry name" value="PKS_NRPS_Biosynth_Enz"/>
</dbReference>
<dbReference type="OMA" id="TMSDNTV"/>
<evidence type="ECO:0000259" key="14">
    <source>
        <dbReference type="PROSITE" id="PS52019"/>
    </source>
</evidence>
<dbReference type="GO" id="GO:0006633">
    <property type="term" value="P:fatty acid biosynthetic process"/>
    <property type="evidence" value="ECO:0007669"/>
    <property type="project" value="InterPro"/>
</dbReference>
<dbReference type="CDD" id="cd02440">
    <property type="entry name" value="AdoMet_MTases"/>
    <property type="match status" value="1"/>
</dbReference>
<organism evidence="15 16">
    <name type="scientific">Arthroderma otae (strain ATCC MYA-4605 / CBS 113480)</name>
    <name type="common">Microsporum canis</name>
    <dbReference type="NCBI Taxonomy" id="554155"/>
    <lineage>
        <taxon>Eukaryota</taxon>
        <taxon>Fungi</taxon>
        <taxon>Dikarya</taxon>
        <taxon>Ascomycota</taxon>
        <taxon>Pezizomycotina</taxon>
        <taxon>Eurotiomycetes</taxon>
        <taxon>Eurotiomycetidae</taxon>
        <taxon>Onygenales</taxon>
        <taxon>Arthrodermataceae</taxon>
        <taxon>Microsporum</taxon>
    </lineage>
</organism>
<dbReference type="InterPro" id="IPR016035">
    <property type="entry name" value="Acyl_Trfase/lysoPLipase"/>
</dbReference>
<evidence type="ECO:0000256" key="6">
    <source>
        <dbReference type="ARBA" id="ARBA00022857"/>
    </source>
</evidence>
<dbReference type="GO" id="GO:0044550">
    <property type="term" value="P:secondary metabolite biosynthetic process"/>
    <property type="evidence" value="ECO:0007669"/>
    <property type="project" value="UniProtKB-ARBA"/>
</dbReference>
<evidence type="ECO:0000256" key="3">
    <source>
        <dbReference type="ARBA" id="ARBA00022553"/>
    </source>
</evidence>
<dbReference type="InterPro" id="IPR020841">
    <property type="entry name" value="PKS_Beta-ketoAc_synthase_dom"/>
</dbReference>
<dbReference type="GO" id="GO:0008168">
    <property type="term" value="F:methyltransferase activity"/>
    <property type="evidence" value="ECO:0007669"/>
    <property type="project" value="UniProtKB-KW"/>
</dbReference>
<dbReference type="InterPro" id="IPR032821">
    <property type="entry name" value="PKS_assoc"/>
</dbReference>
<dbReference type="GO" id="GO:0016491">
    <property type="term" value="F:oxidoreductase activity"/>
    <property type="evidence" value="ECO:0007669"/>
    <property type="project" value="InterPro"/>
</dbReference>
<reference evidence="16" key="1">
    <citation type="journal article" date="2012" name="MBio">
        <title>Comparative genome analysis of Trichophyton rubrum and related dermatophytes reveals candidate genes involved in infection.</title>
        <authorList>
            <person name="Martinez D.A."/>
            <person name="Oliver B.G."/>
            <person name="Graeser Y."/>
            <person name="Goldberg J.M."/>
            <person name="Li W."/>
            <person name="Martinez-Rossi N.M."/>
            <person name="Monod M."/>
            <person name="Shelest E."/>
            <person name="Barton R.C."/>
            <person name="Birch E."/>
            <person name="Brakhage A.A."/>
            <person name="Chen Z."/>
            <person name="Gurr S.J."/>
            <person name="Heiman D."/>
            <person name="Heitman J."/>
            <person name="Kosti I."/>
            <person name="Rossi A."/>
            <person name="Saif S."/>
            <person name="Samalova M."/>
            <person name="Saunders C.W."/>
            <person name="Shea T."/>
            <person name="Summerbell R.C."/>
            <person name="Xu J."/>
            <person name="Young S."/>
            <person name="Zeng Q."/>
            <person name="Birren B.W."/>
            <person name="Cuomo C.A."/>
            <person name="White T.C."/>
        </authorList>
    </citation>
    <scope>NUCLEOTIDE SEQUENCE [LARGE SCALE GENOMIC DNA]</scope>
    <source>
        <strain evidence="16">ATCC MYA-4605 / CBS 113480</strain>
    </source>
</reference>
<dbReference type="Gene3D" id="3.40.50.150">
    <property type="entry name" value="Vaccinia Virus protein VP39"/>
    <property type="match status" value="1"/>
</dbReference>
<evidence type="ECO:0000256" key="5">
    <source>
        <dbReference type="ARBA" id="ARBA00022679"/>
    </source>
</evidence>
<dbReference type="CDD" id="cd00833">
    <property type="entry name" value="PKS"/>
    <property type="match status" value="1"/>
</dbReference>
<evidence type="ECO:0000313" key="16">
    <source>
        <dbReference type="Proteomes" id="UP000002035"/>
    </source>
</evidence>
<dbReference type="PROSITE" id="PS52004">
    <property type="entry name" value="KS3_2"/>
    <property type="match status" value="1"/>
</dbReference>
<evidence type="ECO:0000256" key="7">
    <source>
        <dbReference type="ARBA" id="ARBA00023268"/>
    </source>
</evidence>
<feature type="region of interest" description="C-terminal hotdog fold" evidence="11">
    <location>
        <begin position="1089"/>
        <end position="1240"/>
    </location>
</feature>
<feature type="domain" description="PKS/mFAS DH" evidence="14">
    <location>
        <begin position="948"/>
        <end position="1240"/>
    </location>
</feature>
<dbReference type="Gene3D" id="3.10.129.110">
    <property type="entry name" value="Polyketide synthase dehydratase"/>
    <property type="match status" value="1"/>
</dbReference>
<dbReference type="Pfam" id="PF00698">
    <property type="entry name" value="Acyl_transf_1"/>
    <property type="match status" value="1"/>
</dbReference>
<dbReference type="OrthoDB" id="329835at2759"/>
<dbReference type="Pfam" id="PF08659">
    <property type="entry name" value="KR"/>
    <property type="match status" value="1"/>
</dbReference>
<feature type="compositionally biased region" description="Polar residues" evidence="12">
    <location>
        <begin position="1"/>
        <end position="10"/>
    </location>
</feature>
<dbReference type="InterPro" id="IPR014031">
    <property type="entry name" value="Ketoacyl_synth_C"/>
</dbReference>
<dbReference type="InterPro" id="IPR018201">
    <property type="entry name" value="Ketoacyl_synth_AS"/>
</dbReference>
<feature type="region of interest" description="Disordered" evidence="12">
    <location>
        <begin position="1"/>
        <end position="43"/>
    </location>
</feature>
<dbReference type="Pfam" id="PF21089">
    <property type="entry name" value="PKS_DH_N"/>
    <property type="match status" value="1"/>
</dbReference>
<dbReference type="PROSITE" id="PS52019">
    <property type="entry name" value="PKS_MFAS_DH"/>
    <property type="match status" value="1"/>
</dbReference>
<dbReference type="InterPro" id="IPR020807">
    <property type="entry name" value="PKS_DH"/>
</dbReference>